<organism evidence="1 2">
    <name type="scientific">Sorangium cellulosum</name>
    <name type="common">Polyangium cellulosum</name>
    <dbReference type="NCBI Taxonomy" id="56"/>
    <lineage>
        <taxon>Bacteria</taxon>
        <taxon>Pseudomonadati</taxon>
        <taxon>Myxococcota</taxon>
        <taxon>Polyangia</taxon>
        <taxon>Polyangiales</taxon>
        <taxon>Polyangiaceae</taxon>
        <taxon>Sorangium</taxon>
    </lineage>
</organism>
<gene>
    <name evidence="1" type="ORF">SOCEGT47_016350</name>
</gene>
<dbReference type="Proteomes" id="UP000295781">
    <property type="component" value="Chromosome"/>
</dbReference>
<sequence length="120" mass="12577">MVQHRPTPEAACRAIERRPREDCSALRPLGGAQDVGRTEAPSLQSAMGAMCGVIEVDGAQVGPASPSLSSCRYFMGRRGDASCPLCARRARSGSAPHGLAGASRHFLTATWVVLMVGEPS</sequence>
<evidence type="ECO:0000313" key="2">
    <source>
        <dbReference type="Proteomes" id="UP000295781"/>
    </source>
</evidence>
<accession>A0A4P2PX98</accession>
<dbReference type="EMBL" id="CP012670">
    <property type="protein sequence ID" value="AUX21156.1"/>
    <property type="molecule type" value="Genomic_DNA"/>
</dbReference>
<name>A0A4P2PX98_SORCE</name>
<reference evidence="1 2" key="1">
    <citation type="submission" date="2015-09" db="EMBL/GenBank/DDBJ databases">
        <title>Sorangium comparison.</title>
        <authorList>
            <person name="Zaburannyi N."/>
            <person name="Bunk B."/>
            <person name="Overmann J."/>
            <person name="Mueller R."/>
        </authorList>
    </citation>
    <scope>NUCLEOTIDE SEQUENCE [LARGE SCALE GENOMIC DNA]</scope>
    <source>
        <strain evidence="1 2">So ceGT47</strain>
    </source>
</reference>
<evidence type="ECO:0000313" key="1">
    <source>
        <dbReference type="EMBL" id="AUX21156.1"/>
    </source>
</evidence>
<dbReference type="AlphaFoldDB" id="A0A4P2PX98"/>
<proteinExistence type="predicted"/>
<protein>
    <submittedName>
        <fullName evidence="1">Uncharacterized protein</fullName>
    </submittedName>
</protein>